<feature type="domain" description="HhH-GPD" evidence="6">
    <location>
        <begin position="50"/>
        <end position="204"/>
    </location>
</feature>
<sequence length="204" mass="23420">MKPLDRDSLEFARLHLIEADPVLAELIHRVGPCSLKRQTNRYRNLLRAIVGQQISAAAAKSVFRRLEAAVETSTLQPESVAKLSDEQLRSVGLSSQKSRYIRDLTEHVLDGRLKLRSLHHRSDEEVIDLLTDVKGIGHWTAQMFLMFSLGRPDVLPWGDLGIQNAMKKLYQLDELPDRFHCYNLAEPWRPYSTVACLYLWKTID</sequence>
<dbReference type="GO" id="GO:0043916">
    <property type="term" value="F:DNA-7-methylguanine glycosylase activity"/>
    <property type="evidence" value="ECO:0007669"/>
    <property type="project" value="TreeGrafter"/>
</dbReference>
<dbReference type="GO" id="GO:0008725">
    <property type="term" value="F:DNA-3-methyladenine glycosylase activity"/>
    <property type="evidence" value="ECO:0007669"/>
    <property type="project" value="TreeGrafter"/>
</dbReference>
<evidence type="ECO:0000256" key="5">
    <source>
        <dbReference type="ARBA" id="ARBA00023204"/>
    </source>
</evidence>
<organism evidence="7 8">
    <name type="scientific">Thalassoglobus neptunius</name>
    <dbReference type="NCBI Taxonomy" id="1938619"/>
    <lineage>
        <taxon>Bacteria</taxon>
        <taxon>Pseudomonadati</taxon>
        <taxon>Planctomycetota</taxon>
        <taxon>Planctomycetia</taxon>
        <taxon>Planctomycetales</taxon>
        <taxon>Planctomycetaceae</taxon>
        <taxon>Thalassoglobus</taxon>
    </lineage>
</organism>
<dbReference type="Pfam" id="PF00730">
    <property type="entry name" value="HhH-GPD"/>
    <property type="match status" value="1"/>
</dbReference>
<dbReference type="SMART" id="SM00478">
    <property type="entry name" value="ENDO3c"/>
    <property type="match status" value="1"/>
</dbReference>
<evidence type="ECO:0000313" key="7">
    <source>
        <dbReference type="EMBL" id="TWT58044.1"/>
    </source>
</evidence>
<comment type="similarity">
    <text evidence="2">Belongs to the alkylbase DNA glycosidase AlkA family.</text>
</comment>
<gene>
    <name evidence="7" type="primary">alkA</name>
    <name evidence="7" type="ORF">KOR42_14130</name>
</gene>
<protein>
    <recommendedName>
        <fullName evidence="3">DNA-3-methyladenine glycosylase II</fullName>
        <ecNumber evidence="3">3.2.2.21</ecNumber>
    </recommendedName>
</protein>
<dbReference type="GO" id="GO:0006307">
    <property type="term" value="P:DNA alkylation repair"/>
    <property type="evidence" value="ECO:0007669"/>
    <property type="project" value="TreeGrafter"/>
</dbReference>
<dbReference type="RefSeq" id="WP_146508161.1">
    <property type="nucleotide sequence ID" value="NZ_SIHI01000001.1"/>
</dbReference>
<evidence type="ECO:0000256" key="2">
    <source>
        <dbReference type="ARBA" id="ARBA00010817"/>
    </source>
</evidence>
<dbReference type="FunFam" id="1.10.340.30:FF:000004">
    <property type="entry name" value="DNA-3-methyladenine glycosylase II"/>
    <property type="match status" value="1"/>
</dbReference>
<accession>A0A5C5X4Y6</accession>
<keyword evidence="8" id="KW-1185">Reference proteome</keyword>
<dbReference type="GO" id="GO:0006285">
    <property type="term" value="P:base-excision repair, AP site formation"/>
    <property type="evidence" value="ECO:0007669"/>
    <property type="project" value="TreeGrafter"/>
</dbReference>
<dbReference type="GO" id="GO:0005737">
    <property type="term" value="C:cytoplasm"/>
    <property type="evidence" value="ECO:0007669"/>
    <property type="project" value="TreeGrafter"/>
</dbReference>
<keyword evidence="4" id="KW-0227">DNA damage</keyword>
<evidence type="ECO:0000256" key="4">
    <source>
        <dbReference type="ARBA" id="ARBA00022763"/>
    </source>
</evidence>
<dbReference type="EMBL" id="SIHI01000001">
    <property type="protein sequence ID" value="TWT58044.1"/>
    <property type="molecule type" value="Genomic_DNA"/>
</dbReference>
<dbReference type="EC" id="3.2.2.21" evidence="3"/>
<evidence type="ECO:0000256" key="1">
    <source>
        <dbReference type="ARBA" id="ARBA00000086"/>
    </source>
</evidence>
<dbReference type="Gene3D" id="1.10.340.30">
    <property type="entry name" value="Hypothetical protein, domain 2"/>
    <property type="match status" value="1"/>
</dbReference>
<dbReference type="AlphaFoldDB" id="A0A5C5X4Y6"/>
<dbReference type="GO" id="GO:0032131">
    <property type="term" value="F:alkylated DNA binding"/>
    <property type="evidence" value="ECO:0007669"/>
    <property type="project" value="TreeGrafter"/>
</dbReference>
<reference evidence="7 8" key="1">
    <citation type="submission" date="2019-02" db="EMBL/GenBank/DDBJ databases">
        <title>Deep-cultivation of Planctomycetes and their phenomic and genomic characterization uncovers novel biology.</title>
        <authorList>
            <person name="Wiegand S."/>
            <person name="Jogler M."/>
            <person name="Boedeker C."/>
            <person name="Pinto D."/>
            <person name="Vollmers J."/>
            <person name="Rivas-Marin E."/>
            <person name="Kohn T."/>
            <person name="Peeters S.H."/>
            <person name="Heuer A."/>
            <person name="Rast P."/>
            <person name="Oberbeckmann S."/>
            <person name="Bunk B."/>
            <person name="Jeske O."/>
            <person name="Meyerdierks A."/>
            <person name="Storesund J.E."/>
            <person name="Kallscheuer N."/>
            <person name="Luecker S."/>
            <person name="Lage O.M."/>
            <person name="Pohl T."/>
            <person name="Merkel B.J."/>
            <person name="Hornburger P."/>
            <person name="Mueller R.-W."/>
            <person name="Bruemmer F."/>
            <person name="Labrenz M."/>
            <person name="Spormann A.M."/>
            <person name="Op Den Camp H."/>
            <person name="Overmann J."/>
            <person name="Amann R."/>
            <person name="Jetten M.S.M."/>
            <person name="Mascher T."/>
            <person name="Medema M.H."/>
            <person name="Devos D.P."/>
            <person name="Kaster A.-K."/>
            <person name="Ovreas L."/>
            <person name="Rohde M."/>
            <person name="Galperin M.Y."/>
            <person name="Jogler C."/>
        </authorList>
    </citation>
    <scope>NUCLEOTIDE SEQUENCE [LARGE SCALE GENOMIC DNA]</scope>
    <source>
        <strain evidence="7 8">KOR42</strain>
    </source>
</reference>
<dbReference type="InterPro" id="IPR011257">
    <property type="entry name" value="DNA_glycosylase"/>
</dbReference>
<dbReference type="PANTHER" id="PTHR43003">
    <property type="entry name" value="DNA-3-METHYLADENINE GLYCOSYLASE"/>
    <property type="match status" value="1"/>
</dbReference>
<keyword evidence="7" id="KW-0326">Glycosidase</keyword>
<keyword evidence="7" id="KW-0378">Hydrolase</keyword>
<dbReference type="CDD" id="cd00056">
    <property type="entry name" value="ENDO3c"/>
    <property type="match status" value="1"/>
</dbReference>
<dbReference type="Gene3D" id="1.10.1670.40">
    <property type="match status" value="1"/>
</dbReference>
<dbReference type="InterPro" id="IPR003265">
    <property type="entry name" value="HhH-GPD_domain"/>
</dbReference>
<evidence type="ECO:0000313" key="8">
    <source>
        <dbReference type="Proteomes" id="UP000317243"/>
    </source>
</evidence>
<keyword evidence="5" id="KW-0234">DNA repair</keyword>
<dbReference type="OrthoDB" id="9785929at2"/>
<evidence type="ECO:0000256" key="3">
    <source>
        <dbReference type="ARBA" id="ARBA00012000"/>
    </source>
</evidence>
<name>A0A5C5X4Y6_9PLAN</name>
<dbReference type="PANTHER" id="PTHR43003:SF5">
    <property type="entry name" value="DNA-3-METHYLADENINE GLYCOSYLASE"/>
    <property type="match status" value="1"/>
</dbReference>
<comment type="catalytic activity">
    <reaction evidence="1">
        <text>Hydrolysis of alkylated DNA, releasing 3-methyladenine, 3-methylguanine, 7-methylguanine and 7-methyladenine.</text>
        <dbReference type="EC" id="3.2.2.21"/>
    </reaction>
</comment>
<dbReference type="InterPro" id="IPR051912">
    <property type="entry name" value="Alkylbase_DNA_Glycosylase/TA"/>
</dbReference>
<proteinExistence type="inferred from homology"/>
<dbReference type="GO" id="GO:0032993">
    <property type="term" value="C:protein-DNA complex"/>
    <property type="evidence" value="ECO:0007669"/>
    <property type="project" value="TreeGrafter"/>
</dbReference>
<dbReference type="Proteomes" id="UP000317243">
    <property type="component" value="Unassembled WGS sequence"/>
</dbReference>
<dbReference type="SUPFAM" id="SSF48150">
    <property type="entry name" value="DNA-glycosylase"/>
    <property type="match status" value="1"/>
</dbReference>
<evidence type="ECO:0000259" key="6">
    <source>
        <dbReference type="SMART" id="SM00478"/>
    </source>
</evidence>
<comment type="caution">
    <text evidence="7">The sequence shown here is derived from an EMBL/GenBank/DDBJ whole genome shotgun (WGS) entry which is preliminary data.</text>
</comment>